<dbReference type="Proteomes" id="UP000887574">
    <property type="component" value="Unplaced"/>
</dbReference>
<accession>A0A915E531</accession>
<protein>
    <submittedName>
        <fullName evidence="2">Uncharacterized protein</fullName>
    </submittedName>
</protein>
<evidence type="ECO:0000313" key="2">
    <source>
        <dbReference type="WBParaSite" id="jg26281"/>
    </source>
</evidence>
<evidence type="ECO:0000313" key="1">
    <source>
        <dbReference type="Proteomes" id="UP000887574"/>
    </source>
</evidence>
<proteinExistence type="predicted"/>
<reference evidence="2" key="1">
    <citation type="submission" date="2022-11" db="UniProtKB">
        <authorList>
            <consortium name="WormBaseParasite"/>
        </authorList>
    </citation>
    <scope>IDENTIFICATION</scope>
</reference>
<dbReference type="AlphaFoldDB" id="A0A915E531"/>
<keyword evidence="1" id="KW-1185">Reference proteome</keyword>
<organism evidence="1 2">
    <name type="scientific">Ditylenchus dipsaci</name>
    <dbReference type="NCBI Taxonomy" id="166011"/>
    <lineage>
        <taxon>Eukaryota</taxon>
        <taxon>Metazoa</taxon>
        <taxon>Ecdysozoa</taxon>
        <taxon>Nematoda</taxon>
        <taxon>Chromadorea</taxon>
        <taxon>Rhabditida</taxon>
        <taxon>Tylenchina</taxon>
        <taxon>Tylenchomorpha</taxon>
        <taxon>Sphaerularioidea</taxon>
        <taxon>Anguinidae</taxon>
        <taxon>Anguininae</taxon>
        <taxon>Ditylenchus</taxon>
    </lineage>
</organism>
<name>A0A915E531_9BILA</name>
<sequence>MFLLGDTGRDDPERVLLFGREKHVDWSGEMKSSPYDHLTSFVPPAEIWGCFERLKNHLPADLAPVLNWFKRNYV</sequence>
<dbReference type="WBParaSite" id="jg26281">
    <property type="protein sequence ID" value="jg26281"/>
    <property type="gene ID" value="jg26281"/>
</dbReference>